<evidence type="ECO:0008006" key="4">
    <source>
        <dbReference type="Google" id="ProtNLM"/>
    </source>
</evidence>
<sequence length="75" mass="8663">MLVIWNLSLFISIVCLLIGLLKRSWPVLLLSTITSIPIAYYFLGANNSWKYVGFAPILLLLLTVIFWFMSKKNRN</sequence>
<dbReference type="RefSeq" id="WP_378150967.1">
    <property type="nucleotide sequence ID" value="NZ_JBHSEC010000001.1"/>
</dbReference>
<keyword evidence="3" id="KW-1185">Reference proteome</keyword>
<keyword evidence="1" id="KW-0472">Membrane</keyword>
<dbReference type="Proteomes" id="UP001595817">
    <property type="component" value="Unassembled WGS sequence"/>
</dbReference>
<reference evidence="3" key="1">
    <citation type="journal article" date="2019" name="Int. J. Syst. Evol. Microbiol.">
        <title>The Global Catalogue of Microorganisms (GCM) 10K type strain sequencing project: providing services to taxonomists for standard genome sequencing and annotation.</title>
        <authorList>
            <consortium name="The Broad Institute Genomics Platform"/>
            <consortium name="The Broad Institute Genome Sequencing Center for Infectious Disease"/>
            <person name="Wu L."/>
            <person name="Ma J."/>
        </authorList>
    </citation>
    <scope>NUCLEOTIDE SEQUENCE [LARGE SCALE GENOMIC DNA]</scope>
    <source>
        <strain evidence="3">CCUG 59778</strain>
    </source>
</reference>
<feature type="transmembrane region" description="Helical" evidence="1">
    <location>
        <begin position="28"/>
        <end position="45"/>
    </location>
</feature>
<feature type="transmembrane region" description="Helical" evidence="1">
    <location>
        <begin position="51"/>
        <end position="69"/>
    </location>
</feature>
<keyword evidence="1" id="KW-1133">Transmembrane helix</keyword>
<proteinExistence type="predicted"/>
<evidence type="ECO:0000256" key="1">
    <source>
        <dbReference type="SAM" id="Phobius"/>
    </source>
</evidence>
<name>A0ABV8WYX2_9LACT</name>
<feature type="transmembrane region" description="Helical" evidence="1">
    <location>
        <begin position="6"/>
        <end position="21"/>
    </location>
</feature>
<accession>A0ABV8WYX2</accession>
<keyword evidence="1" id="KW-0812">Transmembrane</keyword>
<evidence type="ECO:0000313" key="2">
    <source>
        <dbReference type="EMBL" id="MFC4408842.1"/>
    </source>
</evidence>
<comment type="caution">
    <text evidence="2">The sequence shown here is derived from an EMBL/GenBank/DDBJ whole genome shotgun (WGS) entry which is preliminary data.</text>
</comment>
<evidence type="ECO:0000313" key="3">
    <source>
        <dbReference type="Proteomes" id="UP001595817"/>
    </source>
</evidence>
<organism evidence="2 3">
    <name type="scientific">Chungangia koreensis</name>
    <dbReference type="NCBI Taxonomy" id="752657"/>
    <lineage>
        <taxon>Bacteria</taxon>
        <taxon>Bacillati</taxon>
        <taxon>Bacillota</taxon>
        <taxon>Bacilli</taxon>
        <taxon>Lactobacillales</taxon>
        <taxon>Chungangia</taxon>
    </lineage>
</organism>
<dbReference type="EMBL" id="JBHSEC010000001">
    <property type="protein sequence ID" value="MFC4408842.1"/>
    <property type="molecule type" value="Genomic_DNA"/>
</dbReference>
<gene>
    <name evidence="2" type="ORF">ACFOZY_00190</name>
</gene>
<protein>
    <recommendedName>
        <fullName evidence="4">NADH dehydrogenase subunit 4</fullName>
    </recommendedName>
</protein>